<proteinExistence type="predicted"/>
<comment type="caution">
    <text evidence="1">The sequence shown here is derived from an EMBL/GenBank/DDBJ whole genome shotgun (WGS) entry which is preliminary data.</text>
</comment>
<dbReference type="AlphaFoldDB" id="H3NLV5"/>
<reference evidence="1 2" key="1">
    <citation type="submission" date="2012-01" db="EMBL/GenBank/DDBJ databases">
        <title>The Genome Sequence of Helcococcus kunzii ATCC 51366.</title>
        <authorList>
            <consortium name="The Broad Institute Genome Sequencing Platform"/>
            <person name="Earl A."/>
            <person name="Ward D."/>
            <person name="Feldgarden M."/>
            <person name="Gevers D."/>
            <person name="Huys G."/>
            <person name="Young S.K."/>
            <person name="Zeng Q."/>
            <person name="Gargeya S."/>
            <person name="Fitzgerald M."/>
            <person name="Haas B."/>
            <person name="Abouelleil A."/>
            <person name="Alvarado L."/>
            <person name="Arachchi H.M."/>
            <person name="Berlin A."/>
            <person name="Chapman S.B."/>
            <person name="Gearin G."/>
            <person name="Goldberg J."/>
            <person name="Griggs A."/>
            <person name="Gujja S."/>
            <person name="Hansen M."/>
            <person name="Heiman D."/>
            <person name="Howarth C."/>
            <person name="Larimer J."/>
            <person name="Lui A."/>
            <person name="MacDonald P.J.P."/>
            <person name="McCowen C."/>
            <person name="Montmayeur A."/>
            <person name="Murphy C."/>
            <person name="Neiman D."/>
            <person name="Pearson M."/>
            <person name="Priest M."/>
            <person name="Roberts A."/>
            <person name="Saif S."/>
            <person name="Shea T."/>
            <person name="Sisk P."/>
            <person name="Stolte C."/>
            <person name="Sykes S."/>
            <person name="Wortman J."/>
            <person name="Nusbaum C."/>
            <person name="Birren B."/>
        </authorList>
    </citation>
    <scope>NUCLEOTIDE SEQUENCE [LARGE SCALE GENOMIC DNA]</scope>
    <source>
        <strain evidence="1 2">ATCC 51366</strain>
    </source>
</reference>
<dbReference type="HOGENOM" id="CLU_1136822_0_0_9"/>
<dbReference type="EMBL" id="AGEI01000011">
    <property type="protein sequence ID" value="EHR35625.1"/>
    <property type="molecule type" value="Genomic_DNA"/>
</dbReference>
<dbReference type="RefSeq" id="WP_005397280.1">
    <property type="nucleotide sequence ID" value="NZ_JH601088.1"/>
</dbReference>
<dbReference type="GeneID" id="96998328"/>
<sequence length="244" mass="29489">MSEKKKYINKLTEYFFYKYIYSIFLENKYIANFAQYEIEKMESIYQSFLYDKAIENRFVYGYINPNISNEFNTIMAKEEYKDLENQISVLKTKSNSSSGVRDYIKEILDRGILSKISTIIENEDPYLNGNQNTKTWNKFLNALEEANFEKIFKIAKNYEKRFEEEDNIIDFVPRDINEKIYYYENKILELYQFFPFNEEKNMYSKKDINDKINEIQKETLKSKETLKRITNVYLYTDNNNGLES</sequence>
<dbReference type="OrthoDB" id="9910665at2"/>
<name>H3NLV5_9FIRM</name>
<protein>
    <submittedName>
        <fullName evidence="1">Uncharacterized protein</fullName>
    </submittedName>
</protein>
<dbReference type="Proteomes" id="UP000004191">
    <property type="component" value="Unassembled WGS sequence"/>
</dbReference>
<organism evidence="1 2">
    <name type="scientific">Helcococcus kunzii ATCC 51366</name>
    <dbReference type="NCBI Taxonomy" id="883114"/>
    <lineage>
        <taxon>Bacteria</taxon>
        <taxon>Bacillati</taxon>
        <taxon>Bacillota</taxon>
        <taxon>Tissierellia</taxon>
        <taxon>Tissierellales</taxon>
        <taxon>Peptoniphilaceae</taxon>
        <taxon>Helcococcus</taxon>
    </lineage>
</organism>
<evidence type="ECO:0000313" key="1">
    <source>
        <dbReference type="EMBL" id="EHR35625.1"/>
    </source>
</evidence>
<keyword evidence="2" id="KW-1185">Reference proteome</keyword>
<evidence type="ECO:0000313" key="2">
    <source>
        <dbReference type="Proteomes" id="UP000004191"/>
    </source>
</evidence>
<accession>H3NLV5</accession>
<gene>
    <name evidence="1" type="ORF">HMPREF9709_00316</name>
</gene>
<dbReference type="STRING" id="883114.HMPREF9709_00316"/>